<feature type="region of interest" description="Disordered" evidence="2">
    <location>
        <begin position="230"/>
        <end position="256"/>
    </location>
</feature>
<dbReference type="GO" id="GO:0005847">
    <property type="term" value="C:mRNA cleavage and polyadenylation specificity factor complex"/>
    <property type="evidence" value="ECO:0007669"/>
    <property type="project" value="TreeGrafter"/>
</dbReference>
<organism evidence="4 5">
    <name type="scientific">Synchytrium endobioticum</name>
    <dbReference type="NCBI Taxonomy" id="286115"/>
    <lineage>
        <taxon>Eukaryota</taxon>
        <taxon>Fungi</taxon>
        <taxon>Fungi incertae sedis</taxon>
        <taxon>Chytridiomycota</taxon>
        <taxon>Chytridiomycota incertae sedis</taxon>
        <taxon>Chytridiomycetes</taxon>
        <taxon>Synchytriales</taxon>
        <taxon>Synchytriaceae</taxon>
        <taxon>Synchytrium</taxon>
    </lineage>
</organism>
<dbReference type="SMART" id="SM00360">
    <property type="entry name" value="RRM"/>
    <property type="match status" value="1"/>
</dbReference>
<evidence type="ECO:0000256" key="1">
    <source>
        <dbReference type="PROSITE-ProRule" id="PRU00176"/>
    </source>
</evidence>
<feature type="compositionally biased region" description="Low complexity" evidence="2">
    <location>
        <begin position="786"/>
        <end position="797"/>
    </location>
</feature>
<dbReference type="PANTHER" id="PTHR45735">
    <property type="entry name" value="CLEAVAGE STIMULATION FACTOR SUBUNIT 2"/>
    <property type="match status" value="1"/>
</dbReference>
<evidence type="ECO:0000259" key="3">
    <source>
        <dbReference type="PROSITE" id="PS50102"/>
    </source>
</evidence>
<dbReference type="Gene3D" id="1.25.40.630">
    <property type="match status" value="1"/>
</dbReference>
<keyword evidence="1" id="KW-0694">RNA-binding</keyword>
<reference evidence="4 5" key="1">
    <citation type="journal article" date="2019" name="Sci. Rep.">
        <title>Comparative genomics of chytrid fungi reveal insights into the obligate biotrophic and pathogenic lifestyle of Synchytrium endobioticum.</title>
        <authorList>
            <person name="van de Vossenberg B.T.L.H."/>
            <person name="Warris S."/>
            <person name="Nguyen H.D.T."/>
            <person name="van Gent-Pelzer M.P.E."/>
            <person name="Joly D.L."/>
            <person name="van de Geest H.C."/>
            <person name="Bonants P.J.M."/>
            <person name="Smith D.S."/>
            <person name="Levesque C.A."/>
            <person name="van der Lee T.A.J."/>
        </authorList>
    </citation>
    <scope>NUCLEOTIDE SEQUENCE [LARGE SCALE GENOMIC DNA]</scope>
    <source>
        <strain evidence="4 5">LEV6574</strain>
    </source>
</reference>
<dbReference type="VEuPathDB" id="FungiDB:SeMB42_g06701"/>
<feature type="compositionally biased region" description="Polar residues" evidence="2">
    <location>
        <begin position="435"/>
        <end position="446"/>
    </location>
</feature>
<dbReference type="Gene3D" id="3.30.70.330">
    <property type="match status" value="1"/>
</dbReference>
<dbReference type="InterPro" id="IPR012677">
    <property type="entry name" value="Nucleotide-bd_a/b_plait_sf"/>
</dbReference>
<feature type="domain" description="RRM" evidence="3">
    <location>
        <begin position="685"/>
        <end position="766"/>
    </location>
</feature>
<evidence type="ECO:0000313" key="5">
    <source>
        <dbReference type="Proteomes" id="UP000320475"/>
    </source>
</evidence>
<dbReference type="Pfam" id="PF14327">
    <property type="entry name" value="CSTF2_hinge"/>
    <property type="match status" value="1"/>
</dbReference>
<dbReference type="CDD" id="cd12398">
    <property type="entry name" value="RRM_CSTF2_RNA15_like"/>
    <property type="match status" value="1"/>
</dbReference>
<feature type="region of interest" description="Disordered" evidence="2">
    <location>
        <begin position="765"/>
        <end position="802"/>
    </location>
</feature>
<feature type="compositionally biased region" description="Basic residues" evidence="2">
    <location>
        <begin position="152"/>
        <end position="162"/>
    </location>
</feature>
<dbReference type="InterPro" id="IPR035979">
    <property type="entry name" value="RBD_domain_sf"/>
</dbReference>
<feature type="region of interest" description="Disordered" evidence="2">
    <location>
        <begin position="22"/>
        <end position="182"/>
    </location>
</feature>
<accession>A0A507CNA6</accession>
<dbReference type="EMBL" id="QEAM01000377">
    <property type="protein sequence ID" value="TPX40611.1"/>
    <property type="molecule type" value="Genomic_DNA"/>
</dbReference>
<feature type="compositionally biased region" description="Polar residues" evidence="2">
    <location>
        <begin position="105"/>
        <end position="114"/>
    </location>
</feature>
<evidence type="ECO:0000256" key="2">
    <source>
        <dbReference type="SAM" id="MobiDB-lite"/>
    </source>
</evidence>
<feature type="region of interest" description="Disordered" evidence="2">
    <location>
        <begin position="424"/>
        <end position="446"/>
    </location>
</feature>
<dbReference type="InterPro" id="IPR025742">
    <property type="entry name" value="CSTF2_hinge"/>
</dbReference>
<comment type="caution">
    <text evidence="4">The sequence shown here is derived from an EMBL/GenBank/DDBJ whole genome shotgun (WGS) entry which is preliminary data.</text>
</comment>
<sequence>MEEPTARGAKCGLFPHIVLHHAENSEYRMNKQATSSVPSLIKRERTSSDQVTPPPSSSSSAIPSKQVSTTNRILLVRKPLAAAEGDNSPPSNYSPKRDFHDGPSSPRNPGTATRKQPALDRTSELESNEGAGESSDGDMVDRTIGTAPNTSSRRRDRRAKRSRDHDNGRRKMNQSRVDHAPTPIFHQTPMILERRVPASLQHVHQQSPPHHPDHSADFIPNYSGVAIPPFQASAPVSDSHSTPAPAQIQKSSRSAAPTPDVLAAAMLKHIKATAQPPCQPILASPPLPTIEKPSINLIDDNWNCIIPTKHLADTPGCFIVGIIGRSHRVVSTLIQHFTQSTPPPAPTATKPIRGVTFHITPERIIVLGAQQIHTSPKVHESSRDYQIAQFLFSVCHVLVVVGDGLIDTEMWDFVKRVESIMSRGRASPAPHQRSDVGSSNASNISQQQRFVADETEFRPEIIFLARRGQFPDDYYAACEEVQNIFNQDTSRFRVQGSNVNMTKFLRRPDENVVHPNVFLLPDSNPRTLFFQPPVSAAAVASIPNQAPKPAHHPTFHEFVEGAFSIPCTTIVLINTLRNSIFEIPRYMMNGTGMLQKWYMVSEKDWGKSATRVWEGILATASASSDIRNGSLSVDIVGAVSGSGQGGPSSRRNDDVGHKVMRRSERDGEHRDREKHQLHPTTLGSGSGYIDDIDRRNHDMTEQQLTDIFKEVGHVVGFRLLFDRETNKPKGFGFCQYLDAETAASAVRNLNGYDVGGRKLRVDFADSEQDQRDVMTGQPVPTPPQPTSGASASSAGAPVPAPPNSGEVITNIVAQMQPAQLIAMLADLKYMVQTRPADTKKVLEANPQLSYAIFHALVTMNVVDQGVVSQVLQAAIAKMGGPVAGQPQTANAGPTAPSIPANYGQPPAGPAMAPQVAAGALASMSMQAQVAGAAAPPPPQGMDPAAAAAAAMAKQQQLLLEILSLRDDQIAVLPAEERVQVLAIRSQYQQYLPFQ</sequence>
<feature type="compositionally biased region" description="Polar residues" evidence="2">
    <location>
        <begin position="234"/>
        <end position="255"/>
    </location>
</feature>
<feature type="region of interest" description="Disordered" evidence="2">
    <location>
        <begin position="639"/>
        <end position="692"/>
    </location>
</feature>
<dbReference type="AlphaFoldDB" id="A0A507CNA6"/>
<dbReference type="Pfam" id="PF00076">
    <property type="entry name" value="RRM_1"/>
    <property type="match status" value="1"/>
</dbReference>
<gene>
    <name evidence="4" type="ORF">SeLEV6574_g06531</name>
</gene>
<dbReference type="VEuPathDB" id="FungiDB:SeMB42_g06700"/>
<dbReference type="Gene3D" id="1.10.20.70">
    <property type="entry name" value="Transcription termination and cleavage factor, C-terminal domain"/>
    <property type="match status" value="1"/>
</dbReference>
<dbReference type="PROSITE" id="PS50102">
    <property type="entry name" value="RRM"/>
    <property type="match status" value="1"/>
</dbReference>
<evidence type="ECO:0000313" key="4">
    <source>
        <dbReference type="EMBL" id="TPX40611.1"/>
    </source>
</evidence>
<protein>
    <recommendedName>
        <fullName evidence="3">RRM domain-containing protein</fullName>
    </recommendedName>
</protein>
<feature type="compositionally biased region" description="Basic and acidic residues" evidence="2">
    <location>
        <begin position="650"/>
        <end position="676"/>
    </location>
</feature>
<dbReference type="InterPro" id="IPR038192">
    <property type="entry name" value="CSTF_C_sf"/>
</dbReference>
<name>A0A507CNA6_9FUNG</name>
<dbReference type="SUPFAM" id="SSF54928">
    <property type="entry name" value="RNA-binding domain, RBD"/>
    <property type="match status" value="1"/>
</dbReference>
<dbReference type="OrthoDB" id="272703at2759"/>
<proteinExistence type="predicted"/>
<dbReference type="Proteomes" id="UP000320475">
    <property type="component" value="Unassembled WGS sequence"/>
</dbReference>
<dbReference type="InterPro" id="IPR000504">
    <property type="entry name" value="RRM_dom"/>
</dbReference>
<dbReference type="PANTHER" id="PTHR45735:SF2">
    <property type="entry name" value="CLEAVAGE STIMULATION FACTOR SUBUNIT 2"/>
    <property type="match status" value="1"/>
</dbReference>
<dbReference type="GO" id="GO:0003729">
    <property type="term" value="F:mRNA binding"/>
    <property type="evidence" value="ECO:0007669"/>
    <property type="project" value="TreeGrafter"/>
</dbReference>